<comment type="similarity">
    <text evidence="2">Belongs to the mago nashi family.</text>
</comment>
<keyword evidence="6" id="KW-1185">Reference proteome</keyword>
<dbReference type="OrthoDB" id="6495301at2759"/>
<evidence type="ECO:0000313" key="5">
    <source>
        <dbReference type="EMBL" id="KAJ2784381.1"/>
    </source>
</evidence>
<dbReference type="Proteomes" id="UP001140172">
    <property type="component" value="Unassembled WGS sequence"/>
</dbReference>
<dbReference type="Gene3D" id="3.30.1560.10">
    <property type="entry name" value="Mago nashi"/>
    <property type="match status" value="1"/>
</dbReference>
<dbReference type="SUPFAM" id="SSF89817">
    <property type="entry name" value="Mago nashi protein"/>
    <property type="match status" value="1"/>
</dbReference>
<organism evidence="5 6">
    <name type="scientific">Coemansia interrupta</name>
    <dbReference type="NCBI Taxonomy" id="1126814"/>
    <lineage>
        <taxon>Eukaryota</taxon>
        <taxon>Fungi</taxon>
        <taxon>Fungi incertae sedis</taxon>
        <taxon>Zoopagomycota</taxon>
        <taxon>Kickxellomycotina</taxon>
        <taxon>Kickxellomycetes</taxon>
        <taxon>Kickxellales</taxon>
        <taxon>Kickxellaceae</taxon>
        <taxon>Coemansia</taxon>
    </lineage>
</organism>
<dbReference type="InterPro" id="IPR013219">
    <property type="entry name" value="Ribosomal_mS33"/>
</dbReference>
<name>A0A9W8LKP4_9FUNG</name>
<dbReference type="Pfam" id="PF08293">
    <property type="entry name" value="MRP-S33"/>
    <property type="match status" value="1"/>
</dbReference>
<dbReference type="GO" id="GO:0008380">
    <property type="term" value="P:RNA splicing"/>
    <property type="evidence" value="ECO:0007669"/>
    <property type="project" value="InterPro"/>
</dbReference>
<evidence type="ECO:0000256" key="3">
    <source>
        <dbReference type="ARBA" id="ARBA00023242"/>
    </source>
</evidence>
<dbReference type="InterPro" id="IPR036605">
    <property type="entry name" value="Mago_nashi_sf"/>
</dbReference>
<evidence type="ECO:0000313" key="6">
    <source>
        <dbReference type="Proteomes" id="UP001140172"/>
    </source>
</evidence>
<comment type="caution">
    <text evidence="5">The sequence shown here is derived from an EMBL/GenBank/DDBJ whole genome shotgun (WGS) entry which is preliminary data.</text>
</comment>
<keyword evidence="3" id="KW-0539">Nucleus</keyword>
<proteinExistence type="inferred from homology"/>
<evidence type="ECO:0000256" key="4">
    <source>
        <dbReference type="SAM" id="MobiDB-lite"/>
    </source>
</evidence>
<dbReference type="PANTHER" id="PTHR12638">
    <property type="entry name" value="PROTEIN MAGO NASHI HOMOLOG"/>
    <property type="match status" value="1"/>
</dbReference>
<dbReference type="Pfam" id="PF02792">
    <property type="entry name" value="Mago_nashi"/>
    <property type="match status" value="1"/>
</dbReference>
<comment type="subcellular location">
    <subcellularLocation>
        <location evidence="1">Nucleus</location>
    </subcellularLocation>
</comment>
<evidence type="ECO:0008006" key="7">
    <source>
        <dbReference type="Google" id="ProtNLM"/>
    </source>
</evidence>
<dbReference type="InterPro" id="IPR004023">
    <property type="entry name" value="Mago_nashi"/>
</dbReference>
<accession>A0A9W8LKP4</accession>
<dbReference type="PANTHER" id="PTHR12638:SF0">
    <property type="entry name" value="MAGO HOMOLOG, EXON JUNCTION COMPLEX SUBUNIT-RELATED"/>
    <property type="match status" value="1"/>
</dbReference>
<dbReference type="AlphaFoldDB" id="A0A9W8LKP4"/>
<reference evidence="5" key="1">
    <citation type="submission" date="2022-07" db="EMBL/GenBank/DDBJ databases">
        <title>Phylogenomic reconstructions and comparative analyses of Kickxellomycotina fungi.</title>
        <authorList>
            <person name="Reynolds N.K."/>
            <person name="Stajich J.E."/>
            <person name="Barry K."/>
            <person name="Grigoriev I.V."/>
            <person name="Crous P."/>
            <person name="Smith M.E."/>
        </authorList>
    </citation>
    <scope>NUCLEOTIDE SEQUENCE</scope>
    <source>
        <strain evidence="5">BCRC 34489</strain>
    </source>
</reference>
<gene>
    <name evidence="5" type="ORF">GGI15_002276</name>
</gene>
<sequence length="249" mass="28781">MKGALAQAARTLKVAELSSKIFGNAFNPTGARTGNYILRQNFRGEHMVRYYPSQLDRNLVKVPRLSRLMGEKMYDPDDIDRLNVNDKRRARGKGTPKKGEGKRATLAKKKKRSGHKGRFGHEFFRFEIDGRGRLKYANNSNYRRGSIIRKELTLSPLFVEEIKRIIRDSEIMDESDEKWPKDSEDGRQQLEIRLDGKRIDFQASRVTSLVDIQGTDDPEGLRVLYYLVQDFKCLILSVISLHFKIKPYA</sequence>
<dbReference type="EMBL" id="JANBUM010000115">
    <property type="protein sequence ID" value="KAJ2784381.1"/>
    <property type="molecule type" value="Genomic_DNA"/>
</dbReference>
<dbReference type="GO" id="GO:0035145">
    <property type="term" value="C:exon-exon junction complex"/>
    <property type="evidence" value="ECO:0007669"/>
    <property type="project" value="InterPro"/>
</dbReference>
<evidence type="ECO:0000256" key="2">
    <source>
        <dbReference type="ARBA" id="ARBA00009270"/>
    </source>
</evidence>
<feature type="compositionally biased region" description="Basic residues" evidence="4">
    <location>
        <begin position="105"/>
        <end position="115"/>
    </location>
</feature>
<dbReference type="FunFam" id="3.30.1560.10:FF:000001">
    <property type="entry name" value="Protein mago nashi homolog"/>
    <property type="match status" value="1"/>
</dbReference>
<feature type="region of interest" description="Disordered" evidence="4">
    <location>
        <begin position="79"/>
        <end position="115"/>
    </location>
</feature>
<evidence type="ECO:0000256" key="1">
    <source>
        <dbReference type="ARBA" id="ARBA00004123"/>
    </source>
</evidence>
<protein>
    <recommendedName>
        <fullName evidence="7">Protein mago nashi</fullName>
    </recommendedName>
</protein>